<evidence type="ECO:0000259" key="2">
    <source>
        <dbReference type="SMART" id="SM00128"/>
    </source>
</evidence>
<dbReference type="InterPro" id="IPR000300">
    <property type="entry name" value="IPPc"/>
</dbReference>
<dbReference type="Pfam" id="PF22669">
    <property type="entry name" value="Exo_endo_phos2"/>
    <property type="match status" value="1"/>
</dbReference>
<dbReference type="PANTHER" id="PTHR11200:SF300">
    <property type="entry name" value="TYPE II INOSITOL 1,4,5-TRISPHOSPHATE 5-PHOSPHATASE"/>
    <property type="match status" value="1"/>
</dbReference>
<evidence type="ECO:0000313" key="3">
    <source>
        <dbReference type="EMBL" id="TXT06026.1"/>
    </source>
</evidence>
<dbReference type="GO" id="GO:0046856">
    <property type="term" value="P:phosphatidylinositol dephosphorylation"/>
    <property type="evidence" value="ECO:0007669"/>
    <property type="project" value="InterPro"/>
</dbReference>
<comment type="caution">
    <text evidence="3">The sequence shown here is derived from an EMBL/GenBank/DDBJ whole genome shotgun (WGS) entry which is preliminary data.</text>
</comment>
<reference evidence="3 4" key="1">
    <citation type="journal article" date="2019" name="PLoS Genet.">
        <title>Convergent evolution of linked mating-type loci in basidiomycete fungi.</title>
        <authorList>
            <person name="Sun S."/>
            <person name="Coelho M.A."/>
            <person name="Heitman J."/>
            <person name="Nowrousian M."/>
        </authorList>
    </citation>
    <scope>NUCLEOTIDE SEQUENCE [LARGE SCALE GENOMIC DNA]</scope>
    <source>
        <strain evidence="3 4">CBS 4282</strain>
    </source>
</reference>
<dbReference type="Gene3D" id="3.60.10.10">
    <property type="entry name" value="Endonuclease/exonuclease/phosphatase"/>
    <property type="match status" value="1"/>
</dbReference>
<accession>A0A7D8Z1H1</accession>
<organism evidence="3 4">
    <name type="scientific">Vanrija humicola</name>
    <name type="common">Yeast</name>
    <name type="synonym">Cryptococcus humicola</name>
    <dbReference type="NCBI Taxonomy" id="5417"/>
    <lineage>
        <taxon>Eukaryota</taxon>
        <taxon>Fungi</taxon>
        <taxon>Dikarya</taxon>
        <taxon>Basidiomycota</taxon>
        <taxon>Agaricomycotina</taxon>
        <taxon>Tremellomycetes</taxon>
        <taxon>Trichosporonales</taxon>
        <taxon>Trichosporonaceae</taxon>
        <taxon>Vanrija</taxon>
    </lineage>
</organism>
<evidence type="ECO:0000256" key="1">
    <source>
        <dbReference type="SAM" id="MobiDB-lite"/>
    </source>
</evidence>
<dbReference type="GO" id="GO:0004439">
    <property type="term" value="F:phosphatidylinositol-4,5-bisphosphate 5-phosphatase activity"/>
    <property type="evidence" value="ECO:0007669"/>
    <property type="project" value="TreeGrafter"/>
</dbReference>
<dbReference type="InterPro" id="IPR048869">
    <property type="entry name" value="OCRL-1_2_ASH"/>
</dbReference>
<gene>
    <name evidence="3" type="ORF">VHUM_03499</name>
</gene>
<evidence type="ECO:0000313" key="4">
    <source>
        <dbReference type="Proteomes" id="UP000473826"/>
    </source>
</evidence>
<feature type="region of interest" description="Disordered" evidence="1">
    <location>
        <begin position="599"/>
        <end position="618"/>
    </location>
</feature>
<protein>
    <recommendedName>
        <fullName evidence="2">Inositol polyphosphate-related phosphatase domain-containing protein</fullName>
    </recommendedName>
</protein>
<dbReference type="PANTHER" id="PTHR11200">
    <property type="entry name" value="INOSITOL 5-PHOSPHATASE"/>
    <property type="match status" value="1"/>
</dbReference>
<keyword evidence="4" id="KW-1185">Reference proteome</keyword>
<dbReference type="AlphaFoldDB" id="A0A7D8Z1H1"/>
<dbReference type="SMART" id="SM00128">
    <property type="entry name" value="IPPc"/>
    <property type="match status" value="1"/>
</dbReference>
<dbReference type="EMBL" id="QKWK01000010">
    <property type="protein sequence ID" value="TXT06026.1"/>
    <property type="molecule type" value="Genomic_DNA"/>
</dbReference>
<dbReference type="InterPro" id="IPR036691">
    <property type="entry name" value="Endo/exonu/phosph_ase_sf"/>
</dbReference>
<proteinExistence type="predicted"/>
<dbReference type="SUPFAM" id="SSF56219">
    <property type="entry name" value="DNase I-like"/>
    <property type="match status" value="1"/>
</dbReference>
<dbReference type="Gene3D" id="2.60.40.10">
    <property type="entry name" value="Immunoglobulins"/>
    <property type="match status" value="1"/>
</dbReference>
<dbReference type="InterPro" id="IPR046985">
    <property type="entry name" value="IP5"/>
</dbReference>
<name>A0A7D8Z1H1_VANHU</name>
<dbReference type="Pfam" id="PF21310">
    <property type="entry name" value="OCRL-like_ASH"/>
    <property type="match status" value="1"/>
</dbReference>
<feature type="region of interest" description="Disordered" evidence="1">
    <location>
        <begin position="1"/>
        <end position="23"/>
    </location>
</feature>
<dbReference type="InterPro" id="IPR013783">
    <property type="entry name" value="Ig-like_fold"/>
</dbReference>
<dbReference type="OrthoDB" id="7862313at2759"/>
<feature type="domain" description="Inositol polyphosphate-related phosphatase" evidence="2">
    <location>
        <begin position="120"/>
        <end position="431"/>
    </location>
</feature>
<sequence length="668" mass="74700">MSSSRRQTRPESRRSSARSARRSTHHVSCLQSFQLTTVANPASHAWLAFYPEAEGSVPPTPSDSDTSLERSFGALDATEDAKDTTDEAGRYPNPYTLGFSRTAFLRKRLFDRQSKWSTTKPVSLRVVTYNVNNRIPPSGTKELAPIVGYGAEDIIVIGLQEVDLRSSALFVSQGNQRAEAWEQAVYNGLGDNKEQYETVATLQYVGVLLIVLARSELRPDVRMVQESARGIGLMGFGGNKAGVAVRLKVHDTTLCFINSHLAAWKEYLERRRSDYVQLRTLLSFPTPTGINPPLEAYHPEDRDLMVDDADVMFWFGDLNYRLELEDADIRALITSQDWDTLLTSDQLLTDIADNKSFIGFSEPRITFKPSFKYVHGSITLDPKRAPAYCDRILHLSRGTTVESKQYASHDLLWSDHLPVTSTYSVDVRVVDEAKRGEELVECQCELDKLDELFRASLEVNTGEVDFGEVTYRRPVRKEVVLRNTGRVPATFSFRTPSPGKPICKPWFWPFPAAGVVESGQEMTVTIEAYVDEEHAAALTGGREMNDVLVLQIDGGKESFISLQAQFLPTIIGLPLELLSELPAVIREVPLATRKELLNREQDATDNKDDDEVTSKAKGTKTAREVWRLLERLMAEGTGVDKLWTGDADPQQVLAIVDVSVAAGSREWF</sequence>
<dbReference type="Proteomes" id="UP000473826">
    <property type="component" value="Unassembled WGS sequence"/>
</dbReference>